<dbReference type="SUPFAM" id="SSF54534">
    <property type="entry name" value="FKBP-like"/>
    <property type="match status" value="1"/>
</dbReference>
<dbReference type="EC" id="5.2.1.8" evidence="2 5"/>
<dbReference type="InterPro" id="IPR036944">
    <property type="entry name" value="PPIase_FKBP_N_sf"/>
</dbReference>
<feature type="chain" id="PRO_5030172999" description="peptidylprolyl isomerase" evidence="6">
    <location>
        <begin position="22"/>
        <end position="252"/>
    </location>
</feature>
<dbReference type="PANTHER" id="PTHR43811:SF19">
    <property type="entry name" value="39 KDA FK506-BINDING NUCLEAR PROTEIN"/>
    <property type="match status" value="1"/>
</dbReference>
<dbReference type="PROSITE" id="PS50059">
    <property type="entry name" value="FKBP_PPIASE"/>
    <property type="match status" value="1"/>
</dbReference>
<evidence type="ECO:0000256" key="1">
    <source>
        <dbReference type="ARBA" id="ARBA00000971"/>
    </source>
</evidence>
<dbReference type="GO" id="GO:0006457">
    <property type="term" value="P:protein folding"/>
    <property type="evidence" value="ECO:0007669"/>
    <property type="project" value="InterPro"/>
</dbReference>
<protein>
    <recommendedName>
        <fullName evidence="2 5">peptidylprolyl isomerase</fullName>
        <ecNumber evidence="2 5">5.2.1.8</ecNumber>
    </recommendedName>
</protein>
<keyword evidence="9" id="KW-1185">Reference proteome</keyword>
<evidence type="ECO:0000256" key="5">
    <source>
        <dbReference type="PROSITE-ProRule" id="PRU00277"/>
    </source>
</evidence>
<feature type="signal peptide" evidence="6">
    <location>
        <begin position="1"/>
        <end position="21"/>
    </location>
</feature>
<dbReference type="FunFam" id="3.10.50.40:FF:000006">
    <property type="entry name" value="Peptidyl-prolyl cis-trans isomerase"/>
    <property type="match status" value="1"/>
</dbReference>
<dbReference type="InterPro" id="IPR000774">
    <property type="entry name" value="PPIase_FKBP_N"/>
</dbReference>
<dbReference type="InterPro" id="IPR001179">
    <property type="entry name" value="PPIase_FKBP_dom"/>
</dbReference>
<dbReference type="GO" id="GO:0003755">
    <property type="term" value="F:peptidyl-prolyl cis-trans isomerase activity"/>
    <property type="evidence" value="ECO:0007669"/>
    <property type="project" value="UniProtKB-KW"/>
</dbReference>
<keyword evidence="4 5" id="KW-0413">Isomerase</keyword>
<dbReference type="Pfam" id="PF00254">
    <property type="entry name" value="FKBP_C"/>
    <property type="match status" value="1"/>
</dbReference>
<gene>
    <name evidence="8" type="ORF">THAOC_31254</name>
</gene>
<dbReference type="Proteomes" id="UP000266841">
    <property type="component" value="Unassembled WGS sequence"/>
</dbReference>
<dbReference type="OrthoDB" id="1902587at2759"/>
<keyword evidence="6" id="KW-0732">Signal</keyword>
<evidence type="ECO:0000256" key="4">
    <source>
        <dbReference type="ARBA" id="ARBA00023235"/>
    </source>
</evidence>
<dbReference type="Gene3D" id="1.10.287.460">
    <property type="entry name" value="Peptidyl-prolyl cis-trans isomerase, FKBP-type, N-terminal domain"/>
    <property type="match status" value="1"/>
</dbReference>
<keyword evidence="3 5" id="KW-0697">Rotamase</keyword>
<comment type="catalytic activity">
    <reaction evidence="1 5">
        <text>[protein]-peptidylproline (omega=180) = [protein]-peptidylproline (omega=0)</text>
        <dbReference type="Rhea" id="RHEA:16237"/>
        <dbReference type="Rhea" id="RHEA-COMP:10747"/>
        <dbReference type="Rhea" id="RHEA-COMP:10748"/>
        <dbReference type="ChEBI" id="CHEBI:83833"/>
        <dbReference type="ChEBI" id="CHEBI:83834"/>
        <dbReference type="EC" id="5.2.1.8"/>
    </reaction>
</comment>
<dbReference type="Gene3D" id="3.10.50.40">
    <property type="match status" value="1"/>
</dbReference>
<dbReference type="InterPro" id="IPR046357">
    <property type="entry name" value="PPIase_dom_sf"/>
</dbReference>
<evidence type="ECO:0000256" key="3">
    <source>
        <dbReference type="ARBA" id="ARBA00023110"/>
    </source>
</evidence>
<accession>K0RLP0</accession>
<evidence type="ECO:0000313" key="8">
    <source>
        <dbReference type="EMBL" id="EJK49831.1"/>
    </source>
</evidence>
<feature type="domain" description="PPIase FKBP-type" evidence="7">
    <location>
        <begin position="166"/>
        <end position="252"/>
    </location>
</feature>
<comment type="caution">
    <text evidence="8">The sequence shown here is derived from an EMBL/GenBank/DDBJ whole genome shotgun (WGS) entry which is preliminary data.</text>
</comment>
<dbReference type="OMA" id="MPYDDDK"/>
<evidence type="ECO:0000259" key="7">
    <source>
        <dbReference type="PROSITE" id="PS50059"/>
    </source>
</evidence>
<reference evidence="8 9" key="1">
    <citation type="journal article" date="2012" name="Genome Biol.">
        <title>Genome and low-iron response of an oceanic diatom adapted to chronic iron limitation.</title>
        <authorList>
            <person name="Lommer M."/>
            <person name="Specht M."/>
            <person name="Roy A.S."/>
            <person name="Kraemer L."/>
            <person name="Andreson R."/>
            <person name="Gutowska M.A."/>
            <person name="Wolf J."/>
            <person name="Bergner S.V."/>
            <person name="Schilhabel M.B."/>
            <person name="Klostermeier U.C."/>
            <person name="Beiko R.G."/>
            <person name="Rosenstiel P."/>
            <person name="Hippler M."/>
            <person name="Laroche J."/>
        </authorList>
    </citation>
    <scope>NUCLEOTIDE SEQUENCE [LARGE SCALE GENOMIC DNA]</scope>
    <source>
        <strain evidence="8 9">CCMP1005</strain>
    </source>
</reference>
<evidence type="ECO:0000256" key="6">
    <source>
        <dbReference type="SAM" id="SignalP"/>
    </source>
</evidence>
<organism evidence="8 9">
    <name type="scientific">Thalassiosira oceanica</name>
    <name type="common">Marine diatom</name>
    <dbReference type="NCBI Taxonomy" id="159749"/>
    <lineage>
        <taxon>Eukaryota</taxon>
        <taxon>Sar</taxon>
        <taxon>Stramenopiles</taxon>
        <taxon>Ochrophyta</taxon>
        <taxon>Bacillariophyta</taxon>
        <taxon>Coscinodiscophyceae</taxon>
        <taxon>Thalassiosirophycidae</taxon>
        <taxon>Thalassiosirales</taxon>
        <taxon>Thalassiosiraceae</taxon>
        <taxon>Thalassiosira</taxon>
    </lineage>
</organism>
<dbReference type="PANTHER" id="PTHR43811">
    <property type="entry name" value="FKBP-TYPE PEPTIDYL-PROLYL CIS-TRANS ISOMERASE FKPA"/>
    <property type="match status" value="1"/>
</dbReference>
<evidence type="ECO:0000256" key="2">
    <source>
        <dbReference type="ARBA" id="ARBA00013194"/>
    </source>
</evidence>
<dbReference type="EMBL" id="AGNL01044403">
    <property type="protein sequence ID" value="EJK49831.1"/>
    <property type="molecule type" value="Genomic_DNA"/>
</dbReference>
<dbReference type="eggNOG" id="KOG0543">
    <property type="taxonomic scope" value="Eukaryota"/>
</dbReference>
<proteinExistence type="predicted"/>
<dbReference type="AlphaFoldDB" id="K0RLP0"/>
<sequence>MIMRVAMASGITALVLNRAAAFSRTPVARRSATFATRQMATDGPMPYDDDKMPIYALGVNIGMQISSQTDFKNLLDEDELKILLSGFSDVIKGEGTSNPMDVLQKYGPQVNELLRERVDGVMERVKKDGEEYIEGFLDCNEEAKKTDSGLVYYEMKEGDGKSPTVDDEVEVHYHGTLTDGTVFDSSVDRKATIKFKLGQVIKGWQEGLAMMKEGGKATLVIPPELAYGDAGSGGAVPPGATLKFEVELFKVM</sequence>
<name>K0RLP0_THAOC</name>
<evidence type="ECO:0000313" key="9">
    <source>
        <dbReference type="Proteomes" id="UP000266841"/>
    </source>
</evidence>
<dbReference type="Pfam" id="PF01346">
    <property type="entry name" value="FKBP_N"/>
    <property type="match status" value="1"/>
</dbReference>